<sequence length="262" mass="27658">MNKFFKFGLVLATLCTFAGAVFAAPPDVASENRPIDARVVRVKTDGLVDLHIRQGSPATLTVRGDPRWLERTSTVQNGDTLSIDTEVRSNKLSERFISREMAGLRVELTLPQLREVWSESLGTTIVSGFSGDELDLTLDGAGSMNVSCNVKRLTANLGGLGSMTISGLNADGVELNLRGAGGITLLGRSKWLKADLGGLGGLNAQQFAADNVTIDVSGLGNASITARQNANLSLSGMGSVTVYGKPLNHKVSIDGLGKVSWK</sequence>
<evidence type="ECO:0000259" key="2">
    <source>
        <dbReference type="Pfam" id="PF10988"/>
    </source>
</evidence>
<dbReference type="EMBL" id="JANUGV010000001">
    <property type="protein sequence ID" value="MCS0607432.1"/>
    <property type="molecule type" value="Genomic_DNA"/>
</dbReference>
<comment type="caution">
    <text evidence="3">The sequence shown here is derived from an EMBL/GenBank/DDBJ whole genome shotgun (WGS) entry which is preliminary data.</text>
</comment>
<gene>
    <name evidence="3" type="ORF">NX773_04530</name>
</gene>
<evidence type="ECO:0000313" key="3">
    <source>
        <dbReference type="EMBL" id="MCS0607432.1"/>
    </source>
</evidence>
<evidence type="ECO:0000256" key="1">
    <source>
        <dbReference type="SAM" id="SignalP"/>
    </source>
</evidence>
<proteinExistence type="predicted"/>
<dbReference type="Pfam" id="PF10988">
    <property type="entry name" value="DUF2807"/>
    <property type="match status" value="1"/>
</dbReference>
<accession>A0ABT2BG83</accession>
<protein>
    <submittedName>
        <fullName evidence="3">DUF2807 domain-containing protein</fullName>
    </submittedName>
</protein>
<feature type="signal peptide" evidence="1">
    <location>
        <begin position="1"/>
        <end position="23"/>
    </location>
</feature>
<dbReference type="Gene3D" id="2.160.20.120">
    <property type="match status" value="1"/>
</dbReference>
<dbReference type="RefSeq" id="WP_258855159.1">
    <property type="nucleotide sequence ID" value="NZ_JANUGV010000001.1"/>
</dbReference>
<dbReference type="Proteomes" id="UP001205861">
    <property type="component" value="Unassembled WGS sequence"/>
</dbReference>
<keyword evidence="4" id="KW-1185">Reference proteome</keyword>
<keyword evidence="1" id="KW-0732">Signal</keyword>
<evidence type="ECO:0000313" key="4">
    <source>
        <dbReference type="Proteomes" id="UP001205861"/>
    </source>
</evidence>
<reference evidence="3 4" key="1">
    <citation type="submission" date="2022-08" db="EMBL/GenBank/DDBJ databases">
        <title>Reclassification of Massilia species as members of the genera Telluria, Duganella, Pseudoduganella, Mokoshia gen. nov. and Zemynaea gen. nov. using orthogonal and non-orthogonal genome-based approaches.</title>
        <authorList>
            <person name="Bowman J.P."/>
        </authorList>
    </citation>
    <scope>NUCLEOTIDE SEQUENCE [LARGE SCALE GENOMIC DNA]</scope>
    <source>
        <strain evidence="3 4">JCM 31607</strain>
    </source>
</reference>
<feature type="domain" description="Putative auto-transporter adhesin head GIN" evidence="2">
    <location>
        <begin position="42"/>
        <end position="246"/>
    </location>
</feature>
<name>A0ABT2BG83_9BURK</name>
<organism evidence="3 4">
    <name type="scientific">Massilia solisilvae</name>
    <dbReference type="NCBI Taxonomy" id="1811225"/>
    <lineage>
        <taxon>Bacteria</taxon>
        <taxon>Pseudomonadati</taxon>
        <taxon>Pseudomonadota</taxon>
        <taxon>Betaproteobacteria</taxon>
        <taxon>Burkholderiales</taxon>
        <taxon>Oxalobacteraceae</taxon>
        <taxon>Telluria group</taxon>
        <taxon>Massilia</taxon>
    </lineage>
</organism>
<dbReference type="InterPro" id="IPR021255">
    <property type="entry name" value="DUF2807"/>
</dbReference>
<feature type="chain" id="PRO_5046467610" evidence="1">
    <location>
        <begin position="24"/>
        <end position="262"/>
    </location>
</feature>